<dbReference type="Proteomes" id="UP000807469">
    <property type="component" value="Unassembled WGS sequence"/>
</dbReference>
<sequence length="120" mass="13517">MDANVSCYVEIGGYMDCVISLAGILQSEFLTSPEYQSSLQHTQLHFRLPNSFTTCLHYHNGSTSQLQLRPSSRWFQNSFLQRAHASSKNYAPKFSTAYGSHSADTNFSSAPQGTMYQGWY</sequence>
<organism evidence="1 2">
    <name type="scientific">Pholiota conissans</name>
    <dbReference type="NCBI Taxonomy" id="109636"/>
    <lineage>
        <taxon>Eukaryota</taxon>
        <taxon>Fungi</taxon>
        <taxon>Dikarya</taxon>
        <taxon>Basidiomycota</taxon>
        <taxon>Agaricomycotina</taxon>
        <taxon>Agaricomycetes</taxon>
        <taxon>Agaricomycetidae</taxon>
        <taxon>Agaricales</taxon>
        <taxon>Agaricineae</taxon>
        <taxon>Strophariaceae</taxon>
        <taxon>Pholiota</taxon>
    </lineage>
</organism>
<protein>
    <submittedName>
        <fullName evidence="1">Uncharacterized protein</fullName>
    </submittedName>
</protein>
<feature type="non-terminal residue" evidence="1">
    <location>
        <position position="120"/>
    </location>
</feature>
<dbReference type="EMBL" id="MU155687">
    <property type="protein sequence ID" value="KAF9471432.1"/>
    <property type="molecule type" value="Genomic_DNA"/>
</dbReference>
<evidence type="ECO:0000313" key="1">
    <source>
        <dbReference type="EMBL" id="KAF9471432.1"/>
    </source>
</evidence>
<proteinExistence type="predicted"/>
<gene>
    <name evidence="1" type="ORF">BDN70DRAFT_888175</name>
</gene>
<name>A0A9P5YLM9_9AGAR</name>
<dbReference type="AlphaFoldDB" id="A0A9P5YLM9"/>
<comment type="caution">
    <text evidence="1">The sequence shown here is derived from an EMBL/GenBank/DDBJ whole genome shotgun (WGS) entry which is preliminary data.</text>
</comment>
<evidence type="ECO:0000313" key="2">
    <source>
        <dbReference type="Proteomes" id="UP000807469"/>
    </source>
</evidence>
<accession>A0A9P5YLM9</accession>
<reference evidence="1" key="1">
    <citation type="submission" date="2020-11" db="EMBL/GenBank/DDBJ databases">
        <authorList>
            <consortium name="DOE Joint Genome Institute"/>
            <person name="Ahrendt S."/>
            <person name="Riley R."/>
            <person name="Andreopoulos W."/>
            <person name="Labutti K."/>
            <person name="Pangilinan J."/>
            <person name="Ruiz-Duenas F.J."/>
            <person name="Barrasa J.M."/>
            <person name="Sanchez-Garcia M."/>
            <person name="Camarero S."/>
            <person name="Miyauchi S."/>
            <person name="Serrano A."/>
            <person name="Linde D."/>
            <person name="Babiker R."/>
            <person name="Drula E."/>
            <person name="Ayuso-Fernandez I."/>
            <person name="Pacheco R."/>
            <person name="Padilla G."/>
            <person name="Ferreira P."/>
            <person name="Barriuso J."/>
            <person name="Kellner H."/>
            <person name="Castanera R."/>
            <person name="Alfaro M."/>
            <person name="Ramirez L."/>
            <person name="Pisabarro A.G."/>
            <person name="Kuo A."/>
            <person name="Tritt A."/>
            <person name="Lipzen A."/>
            <person name="He G."/>
            <person name="Yan M."/>
            <person name="Ng V."/>
            <person name="Cullen D."/>
            <person name="Martin F."/>
            <person name="Rosso M.-N."/>
            <person name="Henrissat B."/>
            <person name="Hibbett D."/>
            <person name="Martinez A.T."/>
            <person name="Grigoriev I.V."/>
        </authorList>
    </citation>
    <scope>NUCLEOTIDE SEQUENCE</scope>
    <source>
        <strain evidence="1">CIRM-BRFM 674</strain>
    </source>
</reference>
<keyword evidence="2" id="KW-1185">Reference proteome</keyword>